<feature type="binding site" evidence="2">
    <location>
        <position position="82"/>
    </location>
    <ligand>
        <name>Zn(2+)</name>
        <dbReference type="ChEBI" id="CHEBI:29105"/>
        <label>1</label>
        <note>catalytic</note>
    </ligand>
</feature>
<feature type="binding site" evidence="2">
    <location>
        <position position="208"/>
    </location>
    <ligand>
        <name>Zn(2+)</name>
        <dbReference type="ChEBI" id="CHEBI:29105"/>
        <label>1</label>
        <note>catalytic</note>
    </ligand>
</feature>
<dbReference type="GO" id="GO:0005975">
    <property type="term" value="P:carbohydrate metabolic process"/>
    <property type="evidence" value="ECO:0007669"/>
    <property type="project" value="InterPro"/>
</dbReference>
<feature type="binding site" evidence="2">
    <location>
        <position position="180"/>
    </location>
    <ligand>
        <name>Zn(2+)</name>
        <dbReference type="ChEBI" id="CHEBI:29105"/>
        <label>1</label>
        <note>catalytic</note>
    </ligand>
</feature>
<dbReference type="SUPFAM" id="SSF51569">
    <property type="entry name" value="Aldolase"/>
    <property type="match status" value="1"/>
</dbReference>
<comment type="caution">
    <text evidence="3">The sequence shown here is derived from an EMBL/GenBank/DDBJ whole genome shotgun (WGS) entry which is preliminary data.</text>
</comment>
<dbReference type="Gene3D" id="3.20.20.70">
    <property type="entry name" value="Aldolase class I"/>
    <property type="match status" value="1"/>
</dbReference>
<dbReference type="GO" id="GO:0008270">
    <property type="term" value="F:zinc ion binding"/>
    <property type="evidence" value="ECO:0007669"/>
    <property type="project" value="InterPro"/>
</dbReference>
<evidence type="ECO:0000313" key="4">
    <source>
        <dbReference type="Proteomes" id="UP000236197"/>
    </source>
</evidence>
<dbReference type="AlphaFoldDB" id="A0A2K2U9L4"/>
<sequence>MLVSLRTVLAWAEENGCAAAAFDTPNLELLLAAIGAAEERDEPVIIQHAQLHEEETSIDVIGPIMVARAEASRVPVCVMLDHGEDVGYVRRALELGFSAVMIDGSQLPYEENVALTLGAVELAHEYGADVEAEIGFTTGHEGLENADDDRENVYTDPDEAARFVADTGIDALAASVGTVHGFYKAAPNLDFKLIEELRIRCGVPLVMHGGSGLTCEDTRAAIRAGIRKINYFSYMSNAGVRAVEALIAQEHPKYFHALANAATAAMQADAEAAMDMFSMVPSA</sequence>
<evidence type="ECO:0000313" key="3">
    <source>
        <dbReference type="EMBL" id="PNV66964.1"/>
    </source>
</evidence>
<name>A0A2K2U9L4_9ACTN</name>
<protein>
    <submittedName>
        <fullName evidence="3">Ketose-bisphosphate aldolase</fullName>
    </submittedName>
</protein>
<dbReference type="EMBL" id="PPEK01000015">
    <property type="protein sequence ID" value="PNV66964.1"/>
    <property type="molecule type" value="Genomic_DNA"/>
</dbReference>
<feature type="binding site" evidence="2">
    <location>
        <position position="103"/>
    </location>
    <ligand>
        <name>Zn(2+)</name>
        <dbReference type="ChEBI" id="CHEBI:29105"/>
        <label>2</label>
    </ligand>
</feature>
<dbReference type="InterPro" id="IPR013785">
    <property type="entry name" value="Aldolase_TIM"/>
</dbReference>
<evidence type="ECO:0000256" key="2">
    <source>
        <dbReference type="PIRSR" id="PIRSR001359-3"/>
    </source>
</evidence>
<keyword evidence="4" id="KW-1185">Reference proteome</keyword>
<comment type="cofactor">
    <cofactor evidence="2">
        <name>Zn(2+)</name>
        <dbReference type="ChEBI" id="CHEBI:29105"/>
    </cofactor>
    <text evidence="2">Binds 2 Zn(2+) ions per subunit. One is catalytic and the other provides a structural contribution.</text>
</comment>
<accession>A0A2K2U9L4</accession>
<gene>
    <name evidence="3" type="ORF">C2L71_10520</name>
</gene>
<organism evidence="3 4">
    <name type="scientific">Enteroscipio rubneri</name>
    <dbReference type="NCBI Taxonomy" id="2070686"/>
    <lineage>
        <taxon>Bacteria</taxon>
        <taxon>Bacillati</taxon>
        <taxon>Actinomycetota</taxon>
        <taxon>Coriobacteriia</taxon>
        <taxon>Eggerthellales</taxon>
        <taxon>Eggerthellaceae</taxon>
        <taxon>Enteroscipio</taxon>
    </lineage>
</organism>
<dbReference type="PANTHER" id="PTHR30304">
    <property type="entry name" value="D-TAGATOSE-1,6-BISPHOSPHATE ALDOLASE"/>
    <property type="match status" value="1"/>
</dbReference>
<proteinExistence type="predicted"/>
<feature type="binding site" evidence="2">
    <location>
        <position position="133"/>
    </location>
    <ligand>
        <name>Zn(2+)</name>
        <dbReference type="ChEBI" id="CHEBI:29105"/>
        <label>2</label>
    </ligand>
</feature>
<dbReference type="RefSeq" id="WP_103265715.1">
    <property type="nucleotide sequence ID" value="NZ_CABMLE010000015.1"/>
</dbReference>
<dbReference type="InterPro" id="IPR000771">
    <property type="entry name" value="FBA_II"/>
</dbReference>
<keyword evidence="2" id="KW-0479">Metal-binding</keyword>
<reference evidence="4" key="1">
    <citation type="submission" date="2018-01" db="EMBL/GenBank/DDBJ databases">
        <title>Rubneribacter badeniensis gen. nov., sp. nov., and Colonibacter rubneri, gen. nov., sp. nov., WGS of new members of the Eggerthellaceae.</title>
        <authorList>
            <person name="Danylec N."/>
            <person name="Stoll D.A."/>
            <person name="Doetsch A."/>
            <person name="Kulling S.E."/>
            <person name="Huch M."/>
        </authorList>
    </citation>
    <scope>NUCLEOTIDE SEQUENCE [LARGE SCALE GENOMIC DNA]</scope>
    <source>
        <strain evidence="4">ResAG-96</strain>
    </source>
</reference>
<evidence type="ECO:0000256" key="1">
    <source>
        <dbReference type="PIRSR" id="PIRSR001359-1"/>
    </source>
</evidence>
<feature type="active site" description="Proton donor" evidence="1">
    <location>
        <position position="81"/>
    </location>
</feature>
<dbReference type="Proteomes" id="UP000236197">
    <property type="component" value="Unassembled WGS sequence"/>
</dbReference>
<dbReference type="PIRSF" id="PIRSF001359">
    <property type="entry name" value="F_bP_aldolase_II"/>
    <property type="match status" value="1"/>
</dbReference>
<dbReference type="InterPro" id="IPR050246">
    <property type="entry name" value="Class_II_FBP_aldolase"/>
</dbReference>
<dbReference type="GO" id="GO:0016832">
    <property type="term" value="F:aldehyde-lyase activity"/>
    <property type="evidence" value="ECO:0007669"/>
    <property type="project" value="InterPro"/>
</dbReference>
<dbReference type="Pfam" id="PF01116">
    <property type="entry name" value="F_bP_aldolase"/>
    <property type="match status" value="1"/>
</dbReference>
<keyword evidence="2" id="KW-0862">Zinc</keyword>
<dbReference type="PANTHER" id="PTHR30304:SF0">
    <property type="entry name" value="D-TAGATOSE-1,6-BISPHOSPHATE ALDOLASE SUBUNIT GATY-RELATED"/>
    <property type="match status" value="1"/>
</dbReference>
<dbReference type="OrthoDB" id="9803995at2"/>